<reference evidence="4" key="1">
    <citation type="submission" date="2021-02" db="EMBL/GenBank/DDBJ databases">
        <title>Genome sequence Cadophora malorum strain M34.</title>
        <authorList>
            <person name="Stefanovic E."/>
            <person name="Vu D."/>
            <person name="Scully C."/>
            <person name="Dijksterhuis J."/>
            <person name="Roader J."/>
            <person name="Houbraken J."/>
        </authorList>
    </citation>
    <scope>NUCLEOTIDE SEQUENCE</scope>
    <source>
        <strain evidence="4">M34</strain>
    </source>
</reference>
<dbReference type="AlphaFoldDB" id="A0A8H7W0Y3"/>
<organism evidence="4 5">
    <name type="scientific">Cadophora malorum</name>
    <dbReference type="NCBI Taxonomy" id="108018"/>
    <lineage>
        <taxon>Eukaryota</taxon>
        <taxon>Fungi</taxon>
        <taxon>Dikarya</taxon>
        <taxon>Ascomycota</taxon>
        <taxon>Pezizomycotina</taxon>
        <taxon>Leotiomycetes</taxon>
        <taxon>Helotiales</taxon>
        <taxon>Ploettnerulaceae</taxon>
        <taxon>Cadophora</taxon>
    </lineage>
</organism>
<keyword evidence="5" id="KW-1185">Reference proteome</keyword>
<comment type="caution">
    <text evidence="4">The sequence shown here is derived from an EMBL/GenBank/DDBJ whole genome shotgun (WGS) entry which is preliminary data.</text>
</comment>
<evidence type="ECO:0000259" key="3">
    <source>
        <dbReference type="Pfam" id="PF04734"/>
    </source>
</evidence>
<dbReference type="Proteomes" id="UP000664132">
    <property type="component" value="Unassembled WGS sequence"/>
</dbReference>
<dbReference type="InterPro" id="IPR045336">
    <property type="entry name" value="MmgE_PrpD_N"/>
</dbReference>
<name>A0A8H7W0Y3_9HELO</name>
<dbReference type="SUPFAM" id="SSF103378">
    <property type="entry name" value="2-methylcitrate dehydratase PrpD"/>
    <property type="match status" value="1"/>
</dbReference>
<proteinExistence type="predicted"/>
<dbReference type="InterPro" id="IPR031329">
    <property type="entry name" value="NEUT/ALK_ceramidase_N"/>
</dbReference>
<sequence length="557" mass="59569">MLRITLFLGLMLPIYTLAQNATGNFLVGAARVDITPKPNPQWLPLNEFALEPLHIRAVVFSNNNVTGALLTIEIVSTTDQVMKSVTSAVAAELDTPIENIIFTATHSHAAGPAGPSLTAVQAYAAGPVGEYASSADAAVDAVKQARINMRAAKVGFSTGAFYLNVNRDALNPLTGRWTQATNLTGPVDREVQVLSFLDHSNIPIASYTSYAMHPVQSYLSGYTSADWPGAMSTWVEAAFSTPLNKHVALLAQQASGDVNPLLRRTGTNTLASMASIPITGFEMAPEAIEEPIRDGYIPIVRPDVRYTRQLFQEITALGTMLGEEVIRVMSSTTDWNSNPRIWGGQMNATCPGRKRLDSAREGVSGQYALPVPDIKILTSVIGLGDVVVSGVAAEIFTRIGFRIKDETPMRNKTMIVTLANGKATSGTAQWDIHQGFERVDWHSEAPLHSSAIIIPAVSSRWHSGAVFGGSVAAASVSKAFGLGAGAIGDALDIACTQASGLMSAKFEGEVRRMQHGFAARNGPLAALLAKDGCIGIKKVYERNHRGFLDMFSDGMEK</sequence>
<evidence type="ECO:0000256" key="1">
    <source>
        <dbReference type="SAM" id="SignalP"/>
    </source>
</evidence>
<dbReference type="InterPro" id="IPR036148">
    <property type="entry name" value="MmgE/PrpD_sf"/>
</dbReference>
<dbReference type="Gene3D" id="1.10.4100.10">
    <property type="entry name" value="2-methylcitrate dehydratase PrpD"/>
    <property type="match status" value="1"/>
</dbReference>
<feature type="domain" description="MmgE/PrpD N-terminal" evidence="2">
    <location>
        <begin position="460"/>
        <end position="554"/>
    </location>
</feature>
<dbReference type="Pfam" id="PF04734">
    <property type="entry name" value="Ceramidase_alk"/>
    <property type="match status" value="1"/>
</dbReference>
<dbReference type="InterPro" id="IPR042183">
    <property type="entry name" value="MmgE/PrpD_sf_1"/>
</dbReference>
<evidence type="ECO:0000313" key="4">
    <source>
        <dbReference type="EMBL" id="KAG4411072.1"/>
    </source>
</evidence>
<evidence type="ECO:0000259" key="2">
    <source>
        <dbReference type="Pfam" id="PF03972"/>
    </source>
</evidence>
<accession>A0A8H7W0Y3</accession>
<protein>
    <recommendedName>
        <fullName evidence="6">Neutral/alkaline non-lysosomal ceramidase N-terminal domain-containing protein</fullName>
    </recommendedName>
</protein>
<gene>
    <name evidence="4" type="ORF">IFR04_015793</name>
</gene>
<feature type="signal peptide" evidence="1">
    <location>
        <begin position="1"/>
        <end position="18"/>
    </location>
</feature>
<evidence type="ECO:0008006" key="6">
    <source>
        <dbReference type="Google" id="ProtNLM"/>
    </source>
</evidence>
<dbReference type="GO" id="GO:0016829">
    <property type="term" value="F:lyase activity"/>
    <property type="evidence" value="ECO:0007669"/>
    <property type="project" value="InterPro"/>
</dbReference>
<dbReference type="Pfam" id="PF03972">
    <property type="entry name" value="MmgE_PrpD_N"/>
    <property type="match status" value="1"/>
</dbReference>
<feature type="chain" id="PRO_5034726288" description="Neutral/alkaline non-lysosomal ceramidase N-terminal domain-containing protein" evidence="1">
    <location>
        <begin position="19"/>
        <end position="557"/>
    </location>
</feature>
<evidence type="ECO:0000313" key="5">
    <source>
        <dbReference type="Proteomes" id="UP000664132"/>
    </source>
</evidence>
<feature type="domain" description="Neutral/alkaline non-lysosomal ceramidase N-terminal" evidence="3">
    <location>
        <begin position="56"/>
        <end position="263"/>
    </location>
</feature>
<dbReference type="EMBL" id="JAFJYH010000527">
    <property type="protein sequence ID" value="KAG4411072.1"/>
    <property type="molecule type" value="Genomic_DNA"/>
</dbReference>
<keyword evidence="1" id="KW-0732">Signal</keyword>
<dbReference type="OrthoDB" id="3542966at2759"/>